<dbReference type="KEGG" id="buu:WS70_02735"/>
<proteinExistence type="predicted"/>
<dbReference type="Proteomes" id="UP000062519">
    <property type="component" value="Chromosome 1"/>
</dbReference>
<evidence type="ECO:0000313" key="2">
    <source>
        <dbReference type="Proteomes" id="UP000062519"/>
    </source>
</evidence>
<protein>
    <submittedName>
        <fullName evidence="1">Uncharacterized protein</fullName>
    </submittedName>
</protein>
<accession>A0A1B4FAZ8</accession>
<reference evidence="1 2" key="1">
    <citation type="submission" date="2015-12" db="EMBL/GenBank/DDBJ databases">
        <title>Diversity of Burkholderia near neighbor genomes.</title>
        <authorList>
            <person name="Sahl J."/>
            <person name="Wagner D."/>
            <person name="Keim P."/>
        </authorList>
    </citation>
    <scope>NUCLEOTIDE SEQUENCE [LARGE SCALE GENOMIC DNA]</scope>
    <source>
        <strain evidence="1 2">BDU6</strain>
    </source>
</reference>
<keyword evidence="2" id="KW-1185">Reference proteome</keyword>
<gene>
    <name evidence="1" type="ORF">WS70_02735</name>
</gene>
<dbReference type="EMBL" id="CP013386">
    <property type="protein sequence ID" value="AOJ00870.1"/>
    <property type="molecule type" value="Genomic_DNA"/>
</dbReference>
<dbReference type="AlphaFoldDB" id="A0A1B4FAZ8"/>
<name>A0A1B4FAZ8_9BURK</name>
<sequence>MLEALLVVGVVGIFGPQHGHLLAVAVADDVRAGAARVNFCGAASRYTLGRNGIKNEFPQFDGLRHISGRLSKRGKFLIETVTFLPDALARFGGFGRAKSFDYLFAAAIVRD</sequence>
<evidence type="ECO:0000313" key="1">
    <source>
        <dbReference type="EMBL" id="AOJ00870.1"/>
    </source>
</evidence>
<organism evidence="1 2">
    <name type="scientific">Burkholderia mayonis</name>
    <dbReference type="NCBI Taxonomy" id="1385591"/>
    <lineage>
        <taxon>Bacteria</taxon>
        <taxon>Pseudomonadati</taxon>
        <taxon>Pseudomonadota</taxon>
        <taxon>Betaproteobacteria</taxon>
        <taxon>Burkholderiales</taxon>
        <taxon>Burkholderiaceae</taxon>
        <taxon>Burkholderia</taxon>
        <taxon>pseudomallei group</taxon>
    </lineage>
</organism>